<accession>A0A7S7SPQ6</accession>
<dbReference type="InterPro" id="IPR005650">
    <property type="entry name" value="BlaI_family"/>
</dbReference>
<keyword evidence="4" id="KW-0804">Transcription</keyword>
<evidence type="ECO:0000256" key="4">
    <source>
        <dbReference type="ARBA" id="ARBA00023163"/>
    </source>
</evidence>
<evidence type="ECO:0000256" key="1">
    <source>
        <dbReference type="ARBA" id="ARBA00011046"/>
    </source>
</evidence>
<comment type="similarity">
    <text evidence="1">Belongs to the BlaI transcriptional regulatory family.</text>
</comment>
<dbReference type="EMBL" id="CP063849">
    <property type="protein sequence ID" value="QOY91405.1"/>
    <property type="molecule type" value="Genomic_DNA"/>
</dbReference>
<dbReference type="AlphaFoldDB" id="A0A7S7SPQ6"/>
<dbReference type="Gene3D" id="1.10.10.10">
    <property type="entry name" value="Winged helix-like DNA-binding domain superfamily/Winged helix DNA-binding domain"/>
    <property type="match status" value="1"/>
</dbReference>
<organism evidence="5 6">
    <name type="scientific">Paludibaculum fermentans</name>
    <dbReference type="NCBI Taxonomy" id="1473598"/>
    <lineage>
        <taxon>Bacteria</taxon>
        <taxon>Pseudomonadati</taxon>
        <taxon>Acidobacteriota</taxon>
        <taxon>Terriglobia</taxon>
        <taxon>Bryobacterales</taxon>
        <taxon>Bryobacteraceae</taxon>
        <taxon>Paludibaculum</taxon>
    </lineage>
</organism>
<dbReference type="GO" id="GO:0003677">
    <property type="term" value="F:DNA binding"/>
    <property type="evidence" value="ECO:0007669"/>
    <property type="project" value="UniProtKB-KW"/>
</dbReference>
<dbReference type="InterPro" id="IPR036388">
    <property type="entry name" value="WH-like_DNA-bd_sf"/>
</dbReference>
<reference evidence="5 6" key="1">
    <citation type="submission" date="2020-10" db="EMBL/GenBank/DDBJ databases">
        <title>Complete genome sequence of Paludibaculum fermentans P105T, a facultatively anaerobic acidobacterium capable of dissimilatory Fe(III) reduction.</title>
        <authorList>
            <person name="Dedysh S.N."/>
            <person name="Beletsky A.V."/>
            <person name="Kulichevskaya I.S."/>
            <person name="Mardanov A.V."/>
            <person name="Ravin N.V."/>
        </authorList>
    </citation>
    <scope>NUCLEOTIDE SEQUENCE [LARGE SCALE GENOMIC DNA]</scope>
    <source>
        <strain evidence="5 6">P105</strain>
    </source>
</reference>
<sequence>MPRPSSSRPTDSELEILGVLWDKGAATVREVHEELSLRKPTGYTTVLKFMQIMMDKGLITRREQHRVHLYESAVPREATQSELVRDLAQRAFGGSALELAMRALESNRATPGELDQIRRLLDQAEKGRR</sequence>
<dbReference type="Pfam" id="PF03965">
    <property type="entry name" value="Penicillinase_R"/>
    <property type="match status" value="1"/>
</dbReference>
<evidence type="ECO:0000256" key="2">
    <source>
        <dbReference type="ARBA" id="ARBA00023015"/>
    </source>
</evidence>
<evidence type="ECO:0000256" key="3">
    <source>
        <dbReference type="ARBA" id="ARBA00023125"/>
    </source>
</evidence>
<name>A0A7S7SPQ6_PALFE</name>
<protein>
    <submittedName>
        <fullName evidence="5">BlaI/MecI/CopY family transcriptional regulator</fullName>
    </submittedName>
</protein>
<evidence type="ECO:0000313" key="6">
    <source>
        <dbReference type="Proteomes" id="UP000593892"/>
    </source>
</evidence>
<proteinExistence type="inferred from homology"/>
<keyword evidence="6" id="KW-1185">Reference proteome</keyword>
<dbReference type="GO" id="GO:0045892">
    <property type="term" value="P:negative regulation of DNA-templated transcription"/>
    <property type="evidence" value="ECO:0007669"/>
    <property type="project" value="InterPro"/>
</dbReference>
<keyword evidence="3" id="KW-0238">DNA-binding</keyword>
<keyword evidence="2" id="KW-0805">Transcription regulation</keyword>
<gene>
    <name evidence="5" type="ORF">IRI77_16070</name>
</gene>
<dbReference type="RefSeq" id="WP_194453059.1">
    <property type="nucleotide sequence ID" value="NZ_CP063849.1"/>
</dbReference>
<dbReference type="InterPro" id="IPR036390">
    <property type="entry name" value="WH_DNA-bd_sf"/>
</dbReference>
<dbReference type="KEGG" id="pfer:IRI77_16070"/>
<evidence type="ECO:0000313" key="5">
    <source>
        <dbReference type="EMBL" id="QOY91405.1"/>
    </source>
</evidence>
<dbReference type="SUPFAM" id="SSF46785">
    <property type="entry name" value="Winged helix' DNA-binding domain"/>
    <property type="match status" value="1"/>
</dbReference>
<dbReference type="PIRSF" id="PIRSF019455">
    <property type="entry name" value="CopR_AtkY"/>
    <property type="match status" value="1"/>
</dbReference>
<dbReference type="Proteomes" id="UP000593892">
    <property type="component" value="Chromosome"/>
</dbReference>